<evidence type="ECO:0000259" key="1">
    <source>
        <dbReference type="SMART" id="SM00850"/>
    </source>
</evidence>
<evidence type="ECO:0000313" key="2">
    <source>
        <dbReference type="EMBL" id="KAA9042101.1"/>
    </source>
</evidence>
<dbReference type="SMART" id="SM00850">
    <property type="entry name" value="LytTR"/>
    <property type="match status" value="1"/>
</dbReference>
<evidence type="ECO:0000313" key="3">
    <source>
        <dbReference type="Proteomes" id="UP000326903"/>
    </source>
</evidence>
<dbReference type="InterPro" id="IPR007492">
    <property type="entry name" value="LytTR_DNA-bd_dom"/>
</dbReference>
<accession>A0A5J5IMZ1</accession>
<keyword evidence="3" id="KW-1185">Reference proteome</keyword>
<organism evidence="2 3">
    <name type="scientific">Ginsengibacter hankyongi</name>
    <dbReference type="NCBI Taxonomy" id="2607284"/>
    <lineage>
        <taxon>Bacteria</taxon>
        <taxon>Pseudomonadati</taxon>
        <taxon>Bacteroidota</taxon>
        <taxon>Chitinophagia</taxon>
        <taxon>Chitinophagales</taxon>
        <taxon>Chitinophagaceae</taxon>
        <taxon>Ginsengibacter</taxon>
    </lineage>
</organism>
<proteinExistence type="predicted"/>
<sequence>MKFDLYTQSNLNRPSKKSIIISIPNHPDNVPMVTEFMRFEEKKDLFIWADADEICFVKSADHYIKALIKSGDGFKWATRHSTVKELLQNLDSENFIRLNRFYLLNLTYYSHIDRSNKTIFLKNNFSVEVPHRISPYLLHMLKHTYT</sequence>
<feature type="domain" description="HTH LytTR-type" evidence="1">
    <location>
        <begin position="44"/>
        <end position="142"/>
    </location>
</feature>
<dbReference type="Proteomes" id="UP000326903">
    <property type="component" value="Unassembled WGS sequence"/>
</dbReference>
<dbReference type="EMBL" id="VYQF01000001">
    <property type="protein sequence ID" value="KAA9042101.1"/>
    <property type="molecule type" value="Genomic_DNA"/>
</dbReference>
<dbReference type="RefSeq" id="WP_150414230.1">
    <property type="nucleotide sequence ID" value="NZ_VYQF01000001.1"/>
</dbReference>
<reference evidence="2 3" key="1">
    <citation type="submission" date="2019-09" db="EMBL/GenBank/DDBJ databases">
        <title>Draft genome sequence of Ginsengibacter sp. BR5-29.</title>
        <authorList>
            <person name="Im W.-T."/>
        </authorList>
    </citation>
    <scope>NUCLEOTIDE SEQUENCE [LARGE SCALE GENOMIC DNA]</scope>
    <source>
        <strain evidence="2 3">BR5-29</strain>
    </source>
</reference>
<dbReference type="AlphaFoldDB" id="A0A5J5IMZ1"/>
<dbReference type="GO" id="GO:0003677">
    <property type="term" value="F:DNA binding"/>
    <property type="evidence" value="ECO:0007669"/>
    <property type="project" value="InterPro"/>
</dbReference>
<comment type="caution">
    <text evidence="2">The sequence shown here is derived from an EMBL/GenBank/DDBJ whole genome shotgun (WGS) entry which is preliminary data.</text>
</comment>
<dbReference type="Pfam" id="PF04397">
    <property type="entry name" value="LytTR"/>
    <property type="match status" value="1"/>
</dbReference>
<protein>
    <submittedName>
        <fullName evidence="2">LytTR family transcriptional regulator</fullName>
    </submittedName>
</protein>
<dbReference type="Gene3D" id="2.40.50.1020">
    <property type="entry name" value="LytTr DNA-binding domain"/>
    <property type="match status" value="1"/>
</dbReference>
<gene>
    <name evidence="2" type="ORF">FW778_08810</name>
</gene>
<name>A0A5J5IMZ1_9BACT</name>